<dbReference type="InterPro" id="IPR026870">
    <property type="entry name" value="Zinc_ribbon_dom"/>
</dbReference>
<keyword evidence="2" id="KW-0812">Transmembrane</keyword>
<dbReference type="EMBL" id="JACBNQ010000002">
    <property type="protein sequence ID" value="NYB73152.1"/>
    <property type="molecule type" value="Genomic_DNA"/>
</dbReference>
<feature type="region of interest" description="Disordered" evidence="1">
    <location>
        <begin position="33"/>
        <end position="72"/>
    </location>
</feature>
<evidence type="ECO:0000313" key="5">
    <source>
        <dbReference type="Proteomes" id="UP000611629"/>
    </source>
</evidence>
<feature type="domain" description="Zinc-ribbon" evidence="3">
    <location>
        <begin position="4"/>
        <end position="24"/>
    </location>
</feature>
<evidence type="ECO:0000256" key="1">
    <source>
        <dbReference type="SAM" id="MobiDB-lite"/>
    </source>
</evidence>
<organism evidence="4 5">
    <name type="scientific">Sedimentibacter hydroxybenzoicus DSM 7310</name>
    <dbReference type="NCBI Taxonomy" id="1123245"/>
    <lineage>
        <taxon>Bacteria</taxon>
        <taxon>Bacillati</taxon>
        <taxon>Bacillota</taxon>
        <taxon>Tissierellia</taxon>
        <taxon>Sedimentibacter</taxon>
    </lineage>
</organism>
<evidence type="ECO:0000313" key="4">
    <source>
        <dbReference type="EMBL" id="NYB73152.1"/>
    </source>
</evidence>
<protein>
    <submittedName>
        <fullName evidence="4">Zinc-ribbon domain-containing protein</fullName>
    </submittedName>
</protein>
<feature type="transmembrane region" description="Helical" evidence="2">
    <location>
        <begin position="187"/>
        <end position="211"/>
    </location>
</feature>
<sequence length="316" mass="32572">MGKFCTSCGTALNEGAKFCAKCGANAFQSNESAQISTETPPQAAKSEQGIPKTMNSTKKKPPINRASGNAPQHSPMGAGKFIITYIRQSLTVLKNPKHILPTALLGLVWLVLALLGSFGINPLPVRILSFLTFAQGGMFGGVFGAVGGILGKVAVAAFLNAAIVPLFQKKAPFSGIGGGIKGFFSGIAVKSITAVAPLLGGVGASLLLYAFMNSTQSLQNSMVGIIAFIMLLQGIGKQGGFLWGLAFSAANSLSKGRTPSYIGVTRCISGMTLGFALGVALSAMGLRWCAWLGTVLLIAALIFVIVSKGKKEVAVA</sequence>
<comment type="caution">
    <text evidence="4">The sequence shown here is derived from an EMBL/GenBank/DDBJ whole genome shotgun (WGS) entry which is preliminary data.</text>
</comment>
<keyword evidence="5" id="KW-1185">Reference proteome</keyword>
<gene>
    <name evidence="4" type="ORF">HZF24_03245</name>
</gene>
<dbReference type="Pfam" id="PF13240">
    <property type="entry name" value="Zn_Ribbon_1"/>
    <property type="match status" value="1"/>
</dbReference>
<evidence type="ECO:0000259" key="3">
    <source>
        <dbReference type="Pfam" id="PF13240"/>
    </source>
</evidence>
<accession>A0A974BHD4</accession>
<feature type="transmembrane region" description="Helical" evidence="2">
    <location>
        <begin position="223"/>
        <end position="249"/>
    </location>
</feature>
<keyword evidence="2" id="KW-1133">Transmembrane helix</keyword>
<dbReference type="Proteomes" id="UP000611629">
    <property type="component" value="Unassembled WGS sequence"/>
</dbReference>
<evidence type="ECO:0000256" key="2">
    <source>
        <dbReference type="SAM" id="Phobius"/>
    </source>
</evidence>
<dbReference type="RefSeq" id="WP_007786229.1">
    <property type="nucleotide sequence ID" value="NZ_JACBNQ010000002.1"/>
</dbReference>
<feature type="transmembrane region" description="Helical" evidence="2">
    <location>
        <begin position="261"/>
        <end position="284"/>
    </location>
</feature>
<keyword evidence="2" id="KW-0472">Membrane</keyword>
<feature type="transmembrane region" description="Helical" evidence="2">
    <location>
        <begin position="99"/>
        <end position="120"/>
    </location>
</feature>
<dbReference type="AlphaFoldDB" id="A0A974BHD4"/>
<feature type="transmembrane region" description="Helical" evidence="2">
    <location>
        <begin position="290"/>
        <end position="307"/>
    </location>
</feature>
<proteinExistence type="predicted"/>
<reference evidence="4" key="1">
    <citation type="submission" date="2020-07" db="EMBL/GenBank/DDBJ databases">
        <title>Genomic analysis of a strain of Sedimentibacter Hydroxybenzoicus DSM7310.</title>
        <authorList>
            <person name="Ma S."/>
        </authorList>
    </citation>
    <scope>NUCLEOTIDE SEQUENCE</scope>
    <source>
        <strain evidence="4">DSM 7310</strain>
    </source>
</reference>
<name>A0A974BHD4_SEDHY</name>